<dbReference type="AlphaFoldDB" id="B4JMS2"/>
<dbReference type="EMBL" id="CH916371">
    <property type="protein sequence ID" value="EDV92015.1"/>
    <property type="molecule type" value="Genomic_DNA"/>
</dbReference>
<feature type="compositionally biased region" description="Polar residues" evidence="1">
    <location>
        <begin position="185"/>
        <end position="196"/>
    </location>
</feature>
<dbReference type="OrthoDB" id="7867406at2759"/>
<organism evidence="3">
    <name type="scientific">Drosophila grimshawi</name>
    <name type="common">Hawaiian fruit fly</name>
    <name type="synonym">Idiomyia grimshawi</name>
    <dbReference type="NCBI Taxonomy" id="7222"/>
    <lineage>
        <taxon>Eukaryota</taxon>
        <taxon>Metazoa</taxon>
        <taxon>Ecdysozoa</taxon>
        <taxon>Arthropoda</taxon>
        <taxon>Hexapoda</taxon>
        <taxon>Insecta</taxon>
        <taxon>Pterygota</taxon>
        <taxon>Neoptera</taxon>
        <taxon>Endopterygota</taxon>
        <taxon>Diptera</taxon>
        <taxon>Brachycera</taxon>
        <taxon>Muscomorpha</taxon>
        <taxon>Ephydroidea</taxon>
        <taxon>Drosophilidae</taxon>
        <taxon>Drosophila</taxon>
        <taxon>Hawaiian Drosophila</taxon>
    </lineage>
</organism>
<protein>
    <submittedName>
        <fullName evidence="2">GH24278</fullName>
    </submittedName>
</protein>
<evidence type="ECO:0000313" key="2">
    <source>
        <dbReference type="EMBL" id="EDV92015.1"/>
    </source>
</evidence>
<feature type="compositionally biased region" description="Acidic residues" evidence="1">
    <location>
        <begin position="214"/>
        <end position="224"/>
    </location>
</feature>
<sequence length="265" mass="30752">MDNNTNFYLSDMEDDCELYGMVEIDQLRSVWKARRFSILAHKSIVSSGLLPSIFDWQLIWQLMPAEQAHAEMMLQQRINDLELMNSLTTSLQHIYILPEIGIDVDVMRGRPSYNVFVQDDGSIMVKERRSLYVHVFATETRVAAGQEYLMDTLSLLAMQQTTNQQDSQITDTENTLLYTDGTIKEPTQLTNSQDPSGSEEMTEPNITSSNDVEHSEEEEEEEYDAPTNEGMNRIEELNNIRDRRILSLFLRFCDWFCQIVSRLRQ</sequence>
<name>B4JMS2_DROGR</name>
<dbReference type="Proteomes" id="UP000001070">
    <property type="component" value="Unassembled WGS sequence"/>
</dbReference>
<evidence type="ECO:0000256" key="1">
    <source>
        <dbReference type="SAM" id="MobiDB-lite"/>
    </source>
</evidence>
<feature type="region of interest" description="Disordered" evidence="1">
    <location>
        <begin position="179"/>
        <end position="230"/>
    </location>
</feature>
<reference evidence="2 3" key="1">
    <citation type="journal article" date="2007" name="Nature">
        <title>Evolution of genes and genomes on the Drosophila phylogeny.</title>
        <authorList>
            <consortium name="Drosophila 12 Genomes Consortium"/>
            <person name="Clark A.G."/>
            <person name="Eisen M.B."/>
            <person name="Smith D.R."/>
            <person name="Bergman C.M."/>
            <person name="Oliver B."/>
            <person name="Markow T.A."/>
            <person name="Kaufman T.C."/>
            <person name="Kellis M."/>
            <person name="Gelbart W."/>
            <person name="Iyer V.N."/>
            <person name="Pollard D.A."/>
            <person name="Sackton T.B."/>
            <person name="Larracuente A.M."/>
            <person name="Singh N.D."/>
            <person name="Abad J.P."/>
            <person name="Abt D.N."/>
            <person name="Adryan B."/>
            <person name="Aguade M."/>
            <person name="Akashi H."/>
            <person name="Anderson W.W."/>
            <person name="Aquadro C.F."/>
            <person name="Ardell D.H."/>
            <person name="Arguello R."/>
            <person name="Artieri C.G."/>
            <person name="Barbash D.A."/>
            <person name="Barker D."/>
            <person name="Barsanti P."/>
            <person name="Batterham P."/>
            <person name="Batzoglou S."/>
            <person name="Begun D."/>
            <person name="Bhutkar A."/>
            <person name="Blanco E."/>
            <person name="Bosak S.A."/>
            <person name="Bradley R.K."/>
            <person name="Brand A.D."/>
            <person name="Brent M.R."/>
            <person name="Brooks A.N."/>
            <person name="Brown R.H."/>
            <person name="Butlin R.K."/>
            <person name="Caggese C."/>
            <person name="Calvi B.R."/>
            <person name="Bernardo de Carvalho A."/>
            <person name="Caspi A."/>
            <person name="Castrezana S."/>
            <person name="Celniker S.E."/>
            <person name="Chang J.L."/>
            <person name="Chapple C."/>
            <person name="Chatterji S."/>
            <person name="Chinwalla A."/>
            <person name="Civetta A."/>
            <person name="Clifton S.W."/>
            <person name="Comeron J.M."/>
            <person name="Costello J.C."/>
            <person name="Coyne J.A."/>
            <person name="Daub J."/>
            <person name="David R.G."/>
            <person name="Delcher A.L."/>
            <person name="Delehaunty K."/>
            <person name="Do C.B."/>
            <person name="Ebling H."/>
            <person name="Edwards K."/>
            <person name="Eickbush T."/>
            <person name="Evans J.D."/>
            <person name="Filipski A."/>
            <person name="Findeiss S."/>
            <person name="Freyhult E."/>
            <person name="Fulton L."/>
            <person name="Fulton R."/>
            <person name="Garcia A.C."/>
            <person name="Gardiner A."/>
            <person name="Garfield D.A."/>
            <person name="Garvin B.E."/>
            <person name="Gibson G."/>
            <person name="Gilbert D."/>
            <person name="Gnerre S."/>
            <person name="Godfrey J."/>
            <person name="Good R."/>
            <person name="Gotea V."/>
            <person name="Gravely B."/>
            <person name="Greenberg A.J."/>
            <person name="Griffiths-Jones S."/>
            <person name="Gross S."/>
            <person name="Guigo R."/>
            <person name="Gustafson E.A."/>
            <person name="Haerty W."/>
            <person name="Hahn M.W."/>
            <person name="Halligan D.L."/>
            <person name="Halpern A.L."/>
            <person name="Halter G.M."/>
            <person name="Han M.V."/>
            <person name="Heger A."/>
            <person name="Hillier L."/>
            <person name="Hinrichs A.S."/>
            <person name="Holmes I."/>
            <person name="Hoskins R.A."/>
            <person name="Hubisz M.J."/>
            <person name="Hultmark D."/>
            <person name="Huntley M.A."/>
            <person name="Jaffe D.B."/>
            <person name="Jagadeeshan S."/>
            <person name="Jeck W.R."/>
            <person name="Johnson J."/>
            <person name="Jones C.D."/>
            <person name="Jordan W.C."/>
            <person name="Karpen G.H."/>
            <person name="Kataoka E."/>
            <person name="Keightley P.D."/>
            <person name="Kheradpour P."/>
            <person name="Kirkness E.F."/>
            <person name="Koerich L.B."/>
            <person name="Kristiansen K."/>
            <person name="Kudrna D."/>
            <person name="Kulathinal R.J."/>
            <person name="Kumar S."/>
            <person name="Kwok R."/>
            <person name="Lander E."/>
            <person name="Langley C.H."/>
            <person name="Lapoint R."/>
            <person name="Lazzaro B.P."/>
            <person name="Lee S.J."/>
            <person name="Levesque L."/>
            <person name="Li R."/>
            <person name="Lin C.F."/>
            <person name="Lin M.F."/>
            <person name="Lindblad-Toh K."/>
            <person name="Llopart A."/>
            <person name="Long M."/>
            <person name="Low L."/>
            <person name="Lozovsky E."/>
            <person name="Lu J."/>
            <person name="Luo M."/>
            <person name="Machado C.A."/>
            <person name="Makalowski W."/>
            <person name="Marzo M."/>
            <person name="Matsuda M."/>
            <person name="Matzkin L."/>
            <person name="McAllister B."/>
            <person name="McBride C.S."/>
            <person name="McKernan B."/>
            <person name="McKernan K."/>
            <person name="Mendez-Lago M."/>
            <person name="Minx P."/>
            <person name="Mollenhauer M.U."/>
            <person name="Montooth K."/>
            <person name="Mount S.M."/>
            <person name="Mu X."/>
            <person name="Myers E."/>
            <person name="Negre B."/>
            <person name="Newfeld S."/>
            <person name="Nielsen R."/>
            <person name="Noor M.A."/>
            <person name="O'Grady P."/>
            <person name="Pachter L."/>
            <person name="Papaceit M."/>
            <person name="Parisi M.J."/>
            <person name="Parisi M."/>
            <person name="Parts L."/>
            <person name="Pedersen J.S."/>
            <person name="Pesole G."/>
            <person name="Phillippy A.M."/>
            <person name="Ponting C.P."/>
            <person name="Pop M."/>
            <person name="Porcelli D."/>
            <person name="Powell J.R."/>
            <person name="Prohaska S."/>
            <person name="Pruitt K."/>
            <person name="Puig M."/>
            <person name="Quesneville H."/>
            <person name="Ram K.R."/>
            <person name="Rand D."/>
            <person name="Rasmussen M.D."/>
            <person name="Reed L.K."/>
            <person name="Reenan R."/>
            <person name="Reily A."/>
            <person name="Remington K.A."/>
            <person name="Rieger T.T."/>
            <person name="Ritchie M.G."/>
            <person name="Robin C."/>
            <person name="Rogers Y.H."/>
            <person name="Rohde C."/>
            <person name="Rozas J."/>
            <person name="Rubenfield M.J."/>
            <person name="Ruiz A."/>
            <person name="Russo S."/>
            <person name="Salzberg S.L."/>
            <person name="Sanchez-Gracia A."/>
            <person name="Saranga D.J."/>
            <person name="Sato H."/>
            <person name="Schaeffer S.W."/>
            <person name="Schatz M.C."/>
            <person name="Schlenke T."/>
            <person name="Schwartz R."/>
            <person name="Segarra C."/>
            <person name="Singh R.S."/>
            <person name="Sirot L."/>
            <person name="Sirota M."/>
            <person name="Sisneros N.B."/>
            <person name="Smith C.D."/>
            <person name="Smith T.F."/>
            <person name="Spieth J."/>
            <person name="Stage D.E."/>
            <person name="Stark A."/>
            <person name="Stephan W."/>
            <person name="Strausberg R.L."/>
            <person name="Strempel S."/>
            <person name="Sturgill D."/>
            <person name="Sutton G."/>
            <person name="Sutton G.G."/>
            <person name="Tao W."/>
            <person name="Teichmann S."/>
            <person name="Tobari Y.N."/>
            <person name="Tomimura Y."/>
            <person name="Tsolas J.M."/>
            <person name="Valente V.L."/>
            <person name="Venter E."/>
            <person name="Venter J.C."/>
            <person name="Vicario S."/>
            <person name="Vieira F.G."/>
            <person name="Vilella A.J."/>
            <person name="Villasante A."/>
            <person name="Walenz B."/>
            <person name="Wang J."/>
            <person name="Wasserman M."/>
            <person name="Watts T."/>
            <person name="Wilson D."/>
            <person name="Wilson R.K."/>
            <person name="Wing R.A."/>
            <person name="Wolfner M.F."/>
            <person name="Wong A."/>
            <person name="Wong G.K."/>
            <person name="Wu C.I."/>
            <person name="Wu G."/>
            <person name="Yamamoto D."/>
            <person name="Yang H.P."/>
            <person name="Yang S.P."/>
            <person name="Yorke J.A."/>
            <person name="Yoshida K."/>
            <person name="Zdobnov E."/>
            <person name="Zhang P."/>
            <person name="Zhang Y."/>
            <person name="Zimin A.V."/>
            <person name="Baldwin J."/>
            <person name="Abdouelleil A."/>
            <person name="Abdulkadir J."/>
            <person name="Abebe A."/>
            <person name="Abera B."/>
            <person name="Abreu J."/>
            <person name="Acer S.C."/>
            <person name="Aftuck L."/>
            <person name="Alexander A."/>
            <person name="An P."/>
            <person name="Anderson E."/>
            <person name="Anderson S."/>
            <person name="Arachi H."/>
            <person name="Azer M."/>
            <person name="Bachantsang P."/>
            <person name="Barry A."/>
            <person name="Bayul T."/>
            <person name="Berlin A."/>
            <person name="Bessette D."/>
            <person name="Bloom T."/>
            <person name="Blye J."/>
            <person name="Boguslavskiy L."/>
            <person name="Bonnet C."/>
            <person name="Boukhgalter B."/>
            <person name="Bourzgui I."/>
            <person name="Brown A."/>
            <person name="Cahill P."/>
            <person name="Channer S."/>
            <person name="Cheshatsang Y."/>
            <person name="Chuda L."/>
            <person name="Citroen M."/>
            <person name="Collymore A."/>
            <person name="Cooke P."/>
            <person name="Costello M."/>
            <person name="D'Aco K."/>
            <person name="Daza R."/>
            <person name="De Haan G."/>
            <person name="DeGray S."/>
            <person name="DeMaso C."/>
            <person name="Dhargay N."/>
            <person name="Dooley K."/>
            <person name="Dooley E."/>
            <person name="Doricent M."/>
            <person name="Dorje P."/>
            <person name="Dorjee K."/>
            <person name="Dupes A."/>
            <person name="Elong R."/>
            <person name="Falk J."/>
            <person name="Farina A."/>
            <person name="Faro S."/>
            <person name="Ferguson D."/>
            <person name="Fisher S."/>
            <person name="Foley C.D."/>
            <person name="Franke A."/>
            <person name="Friedrich D."/>
            <person name="Gadbois L."/>
            <person name="Gearin G."/>
            <person name="Gearin C.R."/>
            <person name="Giannoukos G."/>
            <person name="Goode T."/>
            <person name="Graham J."/>
            <person name="Grandbois E."/>
            <person name="Grewal S."/>
            <person name="Gyaltsen K."/>
            <person name="Hafez N."/>
            <person name="Hagos B."/>
            <person name="Hall J."/>
            <person name="Henson C."/>
            <person name="Hollinger A."/>
            <person name="Honan T."/>
            <person name="Huard M.D."/>
            <person name="Hughes L."/>
            <person name="Hurhula B."/>
            <person name="Husby M.E."/>
            <person name="Kamat A."/>
            <person name="Kanga B."/>
            <person name="Kashin S."/>
            <person name="Khazanovich D."/>
            <person name="Kisner P."/>
            <person name="Lance K."/>
            <person name="Lara M."/>
            <person name="Lee W."/>
            <person name="Lennon N."/>
            <person name="Letendre F."/>
            <person name="LeVine R."/>
            <person name="Lipovsky A."/>
            <person name="Liu X."/>
            <person name="Liu J."/>
            <person name="Liu S."/>
            <person name="Lokyitsang T."/>
            <person name="Lokyitsang Y."/>
            <person name="Lubonja R."/>
            <person name="Lui A."/>
            <person name="MacDonald P."/>
            <person name="Magnisalis V."/>
            <person name="Maru K."/>
            <person name="Matthews C."/>
            <person name="McCusker W."/>
            <person name="McDonough S."/>
            <person name="Mehta T."/>
            <person name="Meldrim J."/>
            <person name="Meneus L."/>
            <person name="Mihai O."/>
            <person name="Mihalev A."/>
            <person name="Mihova T."/>
            <person name="Mittelman R."/>
            <person name="Mlenga V."/>
            <person name="Montmayeur A."/>
            <person name="Mulrain L."/>
            <person name="Navidi A."/>
            <person name="Naylor J."/>
            <person name="Negash T."/>
            <person name="Nguyen T."/>
            <person name="Nguyen N."/>
            <person name="Nicol R."/>
            <person name="Norbu C."/>
            <person name="Norbu N."/>
            <person name="Novod N."/>
            <person name="O'Neill B."/>
            <person name="Osman S."/>
            <person name="Markiewicz E."/>
            <person name="Oyono O.L."/>
            <person name="Patti C."/>
            <person name="Phunkhang P."/>
            <person name="Pierre F."/>
            <person name="Priest M."/>
            <person name="Raghuraman S."/>
            <person name="Rege F."/>
            <person name="Reyes R."/>
            <person name="Rise C."/>
            <person name="Rogov P."/>
            <person name="Ross K."/>
            <person name="Ryan E."/>
            <person name="Settipalli S."/>
            <person name="Shea T."/>
            <person name="Sherpa N."/>
            <person name="Shi L."/>
            <person name="Shih D."/>
            <person name="Sparrow T."/>
            <person name="Spaulding J."/>
            <person name="Stalker J."/>
            <person name="Stange-Thomann N."/>
            <person name="Stavropoulos S."/>
            <person name="Stone C."/>
            <person name="Strader C."/>
            <person name="Tesfaye S."/>
            <person name="Thomson T."/>
            <person name="Thoulutsang Y."/>
            <person name="Thoulutsang D."/>
            <person name="Topham K."/>
            <person name="Topping I."/>
            <person name="Tsamla T."/>
            <person name="Vassiliev H."/>
            <person name="Vo A."/>
            <person name="Wangchuk T."/>
            <person name="Wangdi T."/>
            <person name="Weiand M."/>
            <person name="Wilkinson J."/>
            <person name="Wilson A."/>
            <person name="Yadav S."/>
            <person name="Young G."/>
            <person name="Yu Q."/>
            <person name="Zembek L."/>
            <person name="Zhong D."/>
            <person name="Zimmer A."/>
            <person name="Zwirko Z."/>
            <person name="Jaffe D.B."/>
            <person name="Alvarez P."/>
            <person name="Brockman W."/>
            <person name="Butler J."/>
            <person name="Chin C."/>
            <person name="Gnerre S."/>
            <person name="Grabherr M."/>
            <person name="Kleber M."/>
            <person name="Mauceli E."/>
            <person name="MacCallum I."/>
        </authorList>
    </citation>
    <scope>NUCLEOTIDE SEQUENCE [LARGE SCALE GENOMIC DNA]</scope>
    <source>
        <strain evidence="3">Tucson 15287-2541.00</strain>
    </source>
</reference>
<accession>B4JMS2</accession>
<dbReference type="PhylomeDB" id="B4JMS2"/>
<dbReference type="InParanoid" id="B4JMS2"/>
<dbReference type="HOGENOM" id="CLU_074206_0_0_1"/>
<evidence type="ECO:0000313" key="3">
    <source>
        <dbReference type="Proteomes" id="UP000001070"/>
    </source>
</evidence>
<proteinExistence type="predicted"/>
<keyword evidence="3" id="KW-1185">Reference proteome</keyword>
<dbReference type="eggNOG" id="ENOG502T99D">
    <property type="taxonomic scope" value="Eukaryota"/>
</dbReference>
<gene>
    <name evidence="2" type="primary">Dgri\GH24278</name>
    <name evidence="2" type="ORF">Dgri_GH24278</name>
</gene>
<dbReference type="KEGG" id="dgr:6565684"/>